<keyword evidence="1" id="KW-0121">Carboxypeptidase</keyword>
<accession>A0A3A8Q5E8</accession>
<dbReference type="OrthoDB" id="5499103at2"/>
<dbReference type="PROSITE" id="PS51257">
    <property type="entry name" value="PROKAR_LIPOPROTEIN"/>
    <property type="match status" value="1"/>
</dbReference>
<dbReference type="GO" id="GO:0030246">
    <property type="term" value="F:carbohydrate binding"/>
    <property type="evidence" value="ECO:0007669"/>
    <property type="project" value="InterPro"/>
</dbReference>
<dbReference type="AlphaFoldDB" id="A0A3A8Q5E8"/>
<protein>
    <submittedName>
        <fullName evidence="1">Carboxypeptidase regulatory-like domain-containing protein</fullName>
    </submittedName>
</protein>
<dbReference type="EMBL" id="RAWK01000129">
    <property type="protein sequence ID" value="RKH62731.1"/>
    <property type="molecule type" value="Genomic_DNA"/>
</dbReference>
<dbReference type="InterPro" id="IPR013784">
    <property type="entry name" value="Carb-bd-like_fold"/>
</dbReference>
<comment type="caution">
    <text evidence="1">The sequence shown here is derived from an EMBL/GenBank/DDBJ whole genome shotgun (WGS) entry which is preliminary data.</text>
</comment>
<dbReference type="InterPro" id="IPR008969">
    <property type="entry name" value="CarboxyPept-like_regulatory"/>
</dbReference>
<dbReference type="Proteomes" id="UP000267003">
    <property type="component" value="Unassembled WGS sequence"/>
</dbReference>
<evidence type="ECO:0000313" key="1">
    <source>
        <dbReference type="EMBL" id="RKH62731.1"/>
    </source>
</evidence>
<reference evidence="2" key="1">
    <citation type="submission" date="2018-09" db="EMBL/GenBank/DDBJ databases">
        <authorList>
            <person name="Livingstone P.G."/>
            <person name="Whitworth D.E."/>
        </authorList>
    </citation>
    <scope>NUCLEOTIDE SEQUENCE [LARGE SCALE GENOMIC DNA]</scope>
    <source>
        <strain evidence="2">AB050A</strain>
    </source>
</reference>
<gene>
    <name evidence="1" type="ORF">D7W81_21610</name>
</gene>
<evidence type="ECO:0000313" key="2">
    <source>
        <dbReference type="Proteomes" id="UP000267003"/>
    </source>
</evidence>
<dbReference type="Gene3D" id="2.60.40.1120">
    <property type="entry name" value="Carboxypeptidase-like, regulatory domain"/>
    <property type="match status" value="1"/>
</dbReference>
<sequence length="762" mass="83676">MRWSQLGLVVGMLACSGTLKQKPMTESEAVRTEEEPATAVLTALAKAAEGRPVPGIEFRIRQALEDRPKEYRGTTDAQGQAVLTVPAGWYVFTADVPGYQSFVDPDVRIAREHPATVTMTLRPAATVSGRVVDGAGQPLGAVSLSWFPADTTAPRLDLVSNPDGGYRFEGMGPGPGVLLAQLQGYSDERRVFDARPEHLTLVMREQGALRVTAFAPDGRPVSSPEVRLDAPDPVTREGAWIDEHVKDAWVCRGLEARRYRVRFRHPLAGNAKWIVSSEVEVVAEQTRELALRFDGLVERAPLQGRVVGADGQPAADVWLQAFSGDPKKDAFASEDSTRTDAEGRFTFEHLTRGPVRVVVEKGDATLEFGPQAGDVSVELRSQPIVEGRVLGPDGKPLTRFIVNAMFYEGPEGRYQHSLYGPGPTGLVFAANGLSSTRRRVVPMGERTVLPDVILEEAAVRTVRGRLVREDGQPALSKGSVNLLPSPERESTFAGPRLFAKTEADGRFVLKDVPREPFILEADSEEDGTASQPLVPAEEEVTVRLVPAAILEGTVVDDAGRPLQGFGLTARCDDNPKRFFITDAEGRFRSHLPSGRECFLSVDDTYGPSGWPSPPQRVFWPYRFTVRPGETIHVDLRPRSGPASVEVLFPTSGKYDEVFLVPGDIPMPSTEAAMTALMGVALAPDCTPADQRPERHMETWYYYVARIWEEPRYSQLPLGRYTLFVVAGPSELVVLRYPVNLTEPGVHRFEMKRPVEGGVHFVR</sequence>
<name>A0A3A8Q5E8_9BACT</name>
<dbReference type="SUPFAM" id="SSF49464">
    <property type="entry name" value="Carboxypeptidase regulatory domain-like"/>
    <property type="match status" value="2"/>
</dbReference>
<dbReference type="SUPFAM" id="SSF49452">
    <property type="entry name" value="Starch-binding domain-like"/>
    <property type="match status" value="1"/>
</dbReference>
<keyword evidence="1" id="KW-0645">Protease</keyword>
<dbReference type="GO" id="GO:0004180">
    <property type="term" value="F:carboxypeptidase activity"/>
    <property type="evidence" value="ECO:0007669"/>
    <property type="project" value="UniProtKB-KW"/>
</dbReference>
<keyword evidence="1" id="KW-0378">Hydrolase</keyword>
<organism evidence="1 2">
    <name type="scientific">Corallococcus aberystwythensis</name>
    <dbReference type="NCBI Taxonomy" id="2316722"/>
    <lineage>
        <taxon>Bacteria</taxon>
        <taxon>Pseudomonadati</taxon>
        <taxon>Myxococcota</taxon>
        <taxon>Myxococcia</taxon>
        <taxon>Myxococcales</taxon>
        <taxon>Cystobacterineae</taxon>
        <taxon>Myxococcaceae</taxon>
        <taxon>Corallococcus</taxon>
    </lineage>
</organism>
<dbReference type="RefSeq" id="WP_120557290.1">
    <property type="nucleotide sequence ID" value="NZ_RAWK01000129.1"/>
</dbReference>
<keyword evidence="2" id="KW-1185">Reference proteome</keyword>
<proteinExistence type="predicted"/>